<evidence type="ECO:0000313" key="1">
    <source>
        <dbReference type="EMBL" id="MDR6785549.1"/>
    </source>
</evidence>
<reference evidence="1" key="1">
    <citation type="submission" date="2023-07" db="EMBL/GenBank/DDBJ databases">
        <title>Sorghum-associated microbial communities from plants grown in Nebraska, USA.</title>
        <authorList>
            <person name="Schachtman D."/>
        </authorList>
    </citation>
    <scope>NUCLEOTIDE SEQUENCE</scope>
    <source>
        <strain evidence="1">2697</strain>
    </source>
</reference>
<sequence>MIPQRRNFIKQATAITALAFLAPVMEVLSAEPARKKHKVLLRSAWQTINIGDIGHTFGVLKLFERYLPQVEVILWPNTLDRGVDVLLQESFPKLTIIKDLKFRGGMSEELQNAFSECTLMLHNSGPYVAGYANLQAWWDQTKKPFGVYGVSLDEVSTELKELINHASFFYCRDTESLRYLKSMSLKCPVQEFAPDATFAIDVQNDLKADQYLHHTGMKKAEFICVIPRLRYTPNWKLKGKVPTDEDKWRDEVSQLFKEKDALKFRQVIISWVKETGLKVLLCPEVTYQVEFSKETLFDPLPDEIKANVVWRDSFWLPDEAASVYARSLALVSAEPHSPIMAIADGIPAIHVKQPSDTKKGQMWRDIGLQDWYFLIDETPAAEITAALLEIYHHYPVALAKVEKAKMFLEKVQQDNFKVIKRCLS</sequence>
<organism evidence="1 2">
    <name type="scientific">Pedobacter africanus</name>
    <dbReference type="NCBI Taxonomy" id="151894"/>
    <lineage>
        <taxon>Bacteria</taxon>
        <taxon>Pseudomonadati</taxon>
        <taxon>Bacteroidota</taxon>
        <taxon>Sphingobacteriia</taxon>
        <taxon>Sphingobacteriales</taxon>
        <taxon>Sphingobacteriaceae</taxon>
        <taxon>Pedobacter</taxon>
    </lineage>
</organism>
<proteinExistence type="predicted"/>
<protein>
    <submittedName>
        <fullName evidence="1">Uncharacterized protein</fullName>
    </submittedName>
</protein>
<name>A0ACC6L2G6_9SPHI</name>
<dbReference type="EMBL" id="JAVDTF010000004">
    <property type="protein sequence ID" value="MDR6785549.1"/>
    <property type="molecule type" value="Genomic_DNA"/>
</dbReference>
<evidence type="ECO:0000313" key="2">
    <source>
        <dbReference type="Proteomes" id="UP001246858"/>
    </source>
</evidence>
<dbReference type="Proteomes" id="UP001246858">
    <property type="component" value="Unassembled WGS sequence"/>
</dbReference>
<accession>A0ACC6L2G6</accession>
<gene>
    <name evidence="1" type="ORF">J2X78_004134</name>
</gene>
<keyword evidence="2" id="KW-1185">Reference proteome</keyword>
<comment type="caution">
    <text evidence="1">The sequence shown here is derived from an EMBL/GenBank/DDBJ whole genome shotgun (WGS) entry which is preliminary data.</text>
</comment>